<feature type="compositionally biased region" description="Basic and acidic residues" evidence="1">
    <location>
        <begin position="23"/>
        <end position="36"/>
    </location>
</feature>
<accession>S3CFH3</accession>
<dbReference type="RefSeq" id="XP_008088152.1">
    <property type="nucleotide sequence ID" value="XM_008089961.1"/>
</dbReference>
<dbReference type="PANTHER" id="PTHR36205:SF1">
    <property type="entry name" value="MAJOR FACILITATOR SUPERFAMILY TRANSPORTER"/>
    <property type="match status" value="1"/>
</dbReference>
<feature type="compositionally biased region" description="Low complexity" evidence="1">
    <location>
        <begin position="47"/>
        <end position="65"/>
    </location>
</feature>
<name>S3CFH3_GLAL2</name>
<feature type="compositionally biased region" description="Acidic residues" evidence="1">
    <location>
        <begin position="37"/>
        <end position="46"/>
    </location>
</feature>
<evidence type="ECO:0000256" key="2">
    <source>
        <dbReference type="SAM" id="Phobius"/>
    </source>
</evidence>
<keyword evidence="2" id="KW-1133">Transmembrane helix</keyword>
<dbReference type="HOGENOM" id="CLU_009650_0_0_1"/>
<keyword evidence="2" id="KW-0472">Membrane</keyword>
<feature type="compositionally biased region" description="Basic and acidic residues" evidence="1">
    <location>
        <begin position="341"/>
        <end position="356"/>
    </location>
</feature>
<reference evidence="3 4" key="1">
    <citation type="journal article" date="2013" name="BMC Genomics">
        <title>Genomics-driven discovery of the pneumocandin biosynthetic gene cluster in the fungus Glarea lozoyensis.</title>
        <authorList>
            <person name="Chen L."/>
            <person name="Yue Q."/>
            <person name="Zhang X."/>
            <person name="Xiang M."/>
            <person name="Wang C."/>
            <person name="Li S."/>
            <person name="Che Y."/>
            <person name="Ortiz-Lopez F.J."/>
            <person name="Bills G.F."/>
            <person name="Liu X."/>
            <person name="An Z."/>
        </authorList>
    </citation>
    <scope>NUCLEOTIDE SEQUENCE [LARGE SCALE GENOMIC DNA]</scope>
    <source>
        <strain evidence="4">ATCC 20868 / MF5171</strain>
    </source>
</reference>
<gene>
    <name evidence="3" type="ORF">GLAREA_11818</name>
</gene>
<dbReference type="KEGG" id="glz:GLAREA_11818"/>
<dbReference type="GeneID" id="19470859"/>
<dbReference type="OMA" id="FPDAVMG"/>
<dbReference type="InterPro" id="IPR021822">
    <property type="entry name" value="DUF3405"/>
</dbReference>
<feature type="region of interest" description="Disordered" evidence="1">
    <location>
        <begin position="339"/>
        <end position="366"/>
    </location>
</feature>
<dbReference type="EMBL" id="KE145372">
    <property type="protein sequence ID" value="EPE25237.1"/>
    <property type="molecule type" value="Genomic_DNA"/>
</dbReference>
<keyword evidence="2" id="KW-0812">Transmembrane</keyword>
<feature type="transmembrane region" description="Helical" evidence="2">
    <location>
        <begin position="90"/>
        <end position="110"/>
    </location>
</feature>
<dbReference type="Proteomes" id="UP000016922">
    <property type="component" value="Unassembled WGS sequence"/>
</dbReference>
<dbReference type="STRING" id="1116229.S3CFH3"/>
<dbReference type="PANTHER" id="PTHR36205">
    <property type="entry name" value="CHROMOSOME 19, WHOLE GENOME SHOTGUN SEQUENCE"/>
    <property type="match status" value="1"/>
</dbReference>
<proteinExistence type="predicted"/>
<evidence type="ECO:0000256" key="1">
    <source>
        <dbReference type="SAM" id="MobiDB-lite"/>
    </source>
</evidence>
<organism evidence="3 4">
    <name type="scientific">Glarea lozoyensis (strain ATCC 20868 / MF5171)</name>
    <dbReference type="NCBI Taxonomy" id="1116229"/>
    <lineage>
        <taxon>Eukaryota</taxon>
        <taxon>Fungi</taxon>
        <taxon>Dikarya</taxon>
        <taxon>Ascomycota</taxon>
        <taxon>Pezizomycotina</taxon>
        <taxon>Leotiomycetes</taxon>
        <taxon>Helotiales</taxon>
        <taxon>Helotiaceae</taxon>
        <taxon>Glarea</taxon>
    </lineage>
</organism>
<evidence type="ECO:0000313" key="4">
    <source>
        <dbReference type="Proteomes" id="UP000016922"/>
    </source>
</evidence>
<protein>
    <submittedName>
        <fullName evidence="3">Uncharacterized protein</fullName>
    </submittedName>
</protein>
<sequence length="839" mass="95422">MRPMDSDAPLSVKKRASHSRYSSSKDYDIEKHRYDTSTDDDSEYTSDDSSTPSSRETSGSYSSRRPMLRRKSSAGSQRPLPSAYKLPNRVIKYMCFGLISTVILFILSLVRMSVVSSRRVEIGNVGNRPPPPPAPWESFPFLTRYYGGLQTLVPFSENRPEYPLAADEPLPSNETLLETMVPARDTPKSKTFEAYRNQSTASYLSEYALVKECFLDADSTIRVPQVHYYEGRPSGFPDSVMGSYELLGLPEDICFERFGRLGPYGHGYSAKYGGTGTGQHGDMEGSHSVWTDEATSELKQVDYRNMDWGDAQRRCHKANADRFEPKVAPTRHVTTYQILDEETRPEESMNREDHNSKVGPVSNSTATRKLPRSAVVIRSYDDFEYREEDVLQLRAMISELSLGSGGEYDVHLLVQVKDEGKHPIWADEVTYQEHLNASVPEEFRSITTLWSTTQMLMLYQGIFDTFARGSDLPIHGSYRGLQMAMQHFAQQHQEYDYFWHWEIDIRYTGHYYNLFSQIDSWTKKQPRKGLWERSGRFYIPSVHGSWEDFKQMVRVQTEMGTKSPEDIWSGIPGAKKMPATPKGEKPIWGPERPLDLTDWFEVENDPVPINTYEKDKYQWGVGEDADLITFNPLFDPESTSWLLAEDYTGYNITGGAIPRRAAIVTSSRMSKRLLNTMHRETAFKKHHAFSEMWAPTAALHHGYKAVYVPHPMYVDREWPTAYLSGVMNAGRNGATGGSKNSVFGEKEHNLLGMTWYYNAGFAPNLWRRWLGLKVNNEGGEEFETVVDEGRDGKGVNGMRGGEGRMCLPPMLIHPVKDVELPVEGSTVEKEEIPESDPNA</sequence>
<dbReference type="eggNOG" id="ENOG502QW68">
    <property type="taxonomic scope" value="Eukaryota"/>
</dbReference>
<keyword evidence="4" id="KW-1185">Reference proteome</keyword>
<dbReference type="Pfam" id="PF11885">
    <property type="entry name" value="DUF3405"/>
    <property type="match status" value="1"/>
</dbReference>
<feature type="region of interest" description="Disordered" evidence="1">
    <location>
        <begin position="563"/>
        <end position="587"/>
    </location>
</feature>
<dbReference type="AlphaFoldDB" id="S3CFH3"/>
<feature type="region of interest" description="Disordered" evidence="1">
    <location>
        <begin position="1"/>
        <end position="81"/>
    </location>
</feature>
<dbReference type="OrthoDB" id="3353407at2759"/>
<evidence type="ECO:0000313" key="3">
    <source>
        <dbReference type="EMBL" id="EPE25237.1"/>
    </source>
</evidence>